<gene>
    <name evidence="3" type="ORF">MNB_SUP05-10-688</name>
</gene>
<accession>A0A1W1DC70</accession>
<proteinExistence type="predicted"/>
<dbReference type="SMART" id="SM00421">
    <property type="entry name" value="HTH_LUXR"/>
    <property type="match status" value="1"/>
</dbReference>
<dbReference type="AlphaFoldDB" id="A0A1W1DC70"/>
<name>A0A1W1DC70_9ZZZZ</name>
<feature type="domain" description="HTH luxR-type" evidence="2">
    <location>
        <begin position="62"/>
        <end position="119"/>
    </location>
</feature>
<reference evidence="3" key="1">
    <citation type="submission" date="2016-10" db="EMBL/GenBank/DDBJ databases">
        <authorList>
            <person name="de Groot N.N."/>
        </authorList>
    </citation>
    <scope>NUCLEOTIDE SEQUENCE</scope>
</reference>
<evidence type="ECO:0000256" key="1">
    <source>
        <dbReference type="SAM" id="Phobius"/>
    </source>
</evidence>
<keyword evidence="1" id="KW-0472">Membrane</keyword>
<evidence type="ECO:0000313" key="3">
    <source>
        <dbReference type="EMBL" id="SFV78046.1"/>
    </source>
</evidence>
<dbReference type="InterPro" id="IPR036388">
    <property type="entry name" value="WH-like_DNA-bd_sf"/>
</dbReference>
<dbReference type="InterPro" id="IPR000792">
    <property type="entry name" value="Tscrpt_reg_LuxR_C"/>
</dbReference>
<keyword evidence="1" id="KW-0812">Transmembrane</keyword>
<dbReference type="InterPro" id="IPR016032">
    <property type="entry name" value="Sig_transdc_resp-reg_C-effctor"/>
</dbReference>
<dbReference type="Pfam" id="PF00196">
    <property type="entry name" value="GerE"/>
    <property type="match status" value="1"/>
</dbReference>
<sequence>MLTGQNDIHFYFELSFVVVLIILLITQFRKNYHVTGQLNIAKNKLTLIEEGLYEVIGKQFRMWKLTNAETDVAWLVIKGISFPKIAEFRNVSEKTVHQQISSVYKKSATKNRHEFMSGFLEDFINH</sequence>
<feature type="transmembrane region" description="Helical" evidence="1">
    <location>
        <begin position="6"/>
        <end position="25"/>
    </location>
</feature>
<protein>
    <submittedName>
        <fullName evidence="3">Regulatory protein, LuxR</fullName>
    </submittedName>
</protein>
<dbReference type="EMBL" id="FPHQ01000281">
    <property type="protein sequence ID" value="SFV78046.1"/>
    <property type="molecule type" value="Genomic_DNA"/>
</dbReference>
<dbReference type="SUPFAM" id="SSF46894">
    <property type="entry name" value="C-terminal effector domain of the bipartite response regulators"/>
    <property type="match status" value="1"/>
</dbReference>
<keyword evidence="1" id="KW-1133">Transmembrane helix</keyword>
<dbReference type="Gene3D" id="1.10.10.10">
    <property type="entry name" value="Winged helix-like DNA-binding domain superfamily/Winged helix DNA-binding domain"/>
    <property type="match status" value="1"/>
</dbReference>
<evidence type="ECO:0000259" key="2">
    <source>
        <dbReference type="SMART" id="SM00421"/>
    </source>
</evidence>
<organism evidence="3">
    <name type="scientific">hydrothermal vent metagenome</name>
    <dbReference type="NCBI Taxonomy" id="652676"/>
    <lineage>
        <taxon>unclassified sequences</taxon>
        <taxon>metagenomes</taxon>
        <taxon>ecological metagenomes</taxon>
    </lineage>
</organism>
<dbReference type="GO" id="GO:0003677">
    <property type="term" value="F:DNA binding"/>
    <property type="evidence" value="ECO:0007669"/>
    <property type="project" value="InterPro"/>
</dbReference>
<dbReference type="GO" id="GO:0006355">
    <property type="term" value="P:regulation of DNA-templated transcription"/>
    <property type="evidence" value="ECO:0007669"/>
    <property type="project" value="InterPro"/>
</dbReference>